<keyword evidence="1" id="KW-1133">Transmembrane helix</keyword>
<proteinExistence type="predicted"/>
<keyword evidence="1" id="KW-0472">Membrane</keyword>
<gene>
    <name evidence="2" type="ORF">P691DRAFT_808406</name>
</gene>
<organism evidence="2 3">
    <name type="scientific">Macrolepiota fuliginosa MF-IS2</name>
    <dbReference type="NCBI Taxonomy" id="1400762"/>
    <lineage>
        <taxon>Eukaryota</taxon>
        <taxon>Fungi</taxon>
        <taxon>Dikarya</taxon>
        <taxon>Basidiomycota</taxon>
        <taxon>Agaricomycotina</taxon>
        <taxon>Agaricomycetes</taxon>
        <taxon>Agaricomycetidae</taxon>
        <taxon>Agaricales</taxon>
        <taxon>Agaricineae</taxon>
        <taxon>Agaricaceae</taxon>
        <taxon>Macrolepiota</taxon>
    </lineage>
</organism>
<dbReference type="Proteomes" id="UP000807342">
    <property type="component" value="Unassembled WGS sequence"/>
</dbReference>
<keyword evidence="3" id="KW-1185">Reference proteome</keyword>
<keyword evidence="1" id="KW-0812">Transmembrane</keyword>
<reference evidence="2" key="1">
    <citation type="submission" date="2020-11" db="EMBL/GenBank/DDBJ databases">
        <authorList>
            <consortium name="DOE Joint Genome Institute"/>
            <person name="Ahrendt S."/>
            <person name="Riley R."/>
            <person name="Andreopoulos W."/>
            <person name="Labutti K."/>
            <person name="Pangilinan J."/>
            <person name="Ruiz-Duenas F.J."/>
            <person name="Barrasa J.M."/>
            <person name="Sanchez-Garcia M."/>
            <person name="Camarero S."/>
            <person name="Miyauchi S."/>
            <person name="Serrano A."/>
            <person name="Linde D."/>
            <person name="Babiker R."/>
            <person name="Drula E."/>
            <person name="Ayuso-Fernandez I."/>
            <person name="Pacheco R."/>
            <person name="Padilla G."/>
            <person name="Ferreira P."/>
            <person name="Barriuso J."/>
            <person name="Kellner H."/>
            <person name="Castanera R."/>
            <person name="Alfaro M."/>
            <person name="Ramirez L."/>
            <person name="Pisabarro A.G."/>
            <person name="Kuo A."/>
            <person name="Tritt A."/>
            <person name="Lipzen A."/>
            <person name="He G."/>
            <person name="Yan M."/>
            <person name="Ng V."/>
            <person name="Cullen D."/>
            <person name="Martin F."/>
            <person name="Rosso M.-N."/>
            <person name="Henrissat B."/>
            <person name="Hibbett D."/>
            <person name="Martinez A.T."/>
            <person name="Grigoriev I.V."/>
        </authorList>
    </citation>
    <scope>NUCLEOTIDE SEQUENCE</scope>
    <source>
        <strain evidence="2">MF-IS2</strain>
    </source>
</reference>
<evidence type="ECO:0000313" key="2">
    <source>
        <dbReference type="EMBL" id="KAF9451215.1"/>
    </source>
</evidence>
<feature type="transmembrane region" description="Helical" evidence="1">
    <location>
        <begin position="14"/>
        <end position="34"/>
    </location>
</feature>
<evidence type="ECO:0000313" key="3">
    <source>
        <dbReference type="Proteomes" id="UP000807342"/>
    </source>
</evidence>
<protein>
    <submittedName>
        <fullName evidence="2">Uncharacterized protein</fullName>
    </submittedName>
</protein>
<sequence length="65" mass="7143">MSSDPSQTQTYPNIVLRSLVLLLLLLPIIILSVVTRPPATPLTTPIAVISLHPPDNEYLLFTTHP</sequence>
<dbReference type="EMBL" id="MU151089">
    <property type="protein sequence ID" value="KAF9451215.1"/>
    <property type="molecule type" value="Genomic_DNA"/>
</dbReference>
<name>A0A9P5XI87_9AGAR</name>
<accession>A0A9P5XI87</accession>
<comment type="caution">
    <text evidence="2">The sequence shown here is derived from an EMBL/GenBank/DDBJ whole genome shotgun (WGS) entry which is preliminary data.</text>
</comment>
<evidence type="ECO:0000256" key="1">
    <source>
        <dbReference type="SAM" id="Phobius"/>
    </source>
</evidence>
<dbReference type="AlphaFoldDB" id="A0A9P5XI87"/>